<dbReference type="PANTHER" id="PTHR12558">
    <property type="entry name" value="CELL DIVISION CYCLE 16,23,27"/>
    <property type="match status" value="1"/>
</dbReference>
<dbReference type="SUPFAM" id="SSF48452">
    <property type="entry name" value="TPR-like"/>
    <property type="match status" value="1"/>
</dbReference>
<organism evidence="2 3">
    <name type="scientific">Dongia sedimenti</name>
    <dbReference type="NCBI Taxonomy" id="3064282"/>
    <lineage>
        <taxon>Bacteria</taxon>
        <taxon>Pseudomonadati</taxon>
        <taxon>Pseudomonadota</taxon>
        <taxon>Alphaproteobacteria</taxon>
        <taxon>Rhodospirillales</taxon>
        <taxon>Dongiaceae</taxon>
        <taxon>Dongia</taxon>
    </lineage>
</organism>
<dbReference type="PANTHER" id="PTHR12558:SF13">
    <property type="entry name" value="CELL DIVISION CYCLE PROTEIN 27 HOMOLOG"/>
    <property type="match status" value="1"/>
</dbReference>
<protein>
    <submittedName>
        <fullName evidence="2">Tetratricopeptide repeat protein</fullName>
    </submittedName>
</protein>
<gene>
    <name evidence="2" type="ORF">Q8A70_19575</name>
</gene>
<sequence>MVGMTRRSGPKAARASGRRMALLATVAAGLLLAGCNTPPEAKPEANASLQAAQLQAAKQAEASYNYADAVSIYQGLHATNPDDTELSLSLARNLRFAGQAQSAISVVSQLIGKHGRTAPLLTELGKAYLAADQDNLALPTLLEAKAEAPNDWEILSTLGVAYDYQGNYAEAREAYAQALIASPSNPTVLNNLALSQASSGDLDGAIATLQQAIDQPAASAQTRQNLALLMAIKGDPDSAERLARKDLPADVADNNNAYFRMISAAAKGAAAPSLVPQPAGQSGGSAVQ</sequence>
<dbReference type="InterPro" id="IPR011990">
    <property type="entry name" value="TPR-like_helical_dom_sf"/>
</dbReference>
<dbReference type="SMART" id="SM00028">
    <property type="entry name" value="TPR"/>
    <property type="match status" value="3"/>
</dbReference>
<evidence type="ECO:0000313" key="2">
    <source>
        <dbReference type="EMBL" id="MDQ7249899.1"/>
    </source>
</evidence>
<dbReference type="InterPro" id="IPR019734">
    <property type="entry name" value="TPR_rpt"/>
</dbReference>
<dbReference type="RefSeq" id="WP_379958437.1">
    <property type="nucleotide sequence ID" value="NZ_JAUYVI010000006.1"/>
</dbReference>
<proteinExistence type="predicted"/>
<evidence type="ECO:0000313" key="3">
    <source>
        <dbReference type="Proteomes" id="UP001230156"/>
    </source>
</evidence>
<keyword evidence="1" id="KW-0802">TPR repeat</keyword>
<dbReference type="PROSITE" id="PS50005">
    <property type="entry name" value="TPR"/>
    <property type="match status" value="1"/>
</dbReference>
<evidence type="ECO:0000256" key="1">
    <source>
        <dbReference type="PROSITE-ProRule" id="PRU00339"/>
    </source>
</evidence>
<reference evidence="3" key="1">
    <citation type="submission" date="2023-08" db="EMBL/GenBank/DDBJ databases">
        <title>Rhodospirillaceae gen. nov., a novel taxon isolated from the Yangtze River Yuezi River estuary sludge.</title>
        <authorList>
            <person name="Ruan L."/>
        </authorList>
    </citation>
    <scope>NUCLEOTIDE SEQUENCE [LARGE SCALE GENOMIC DNA]</scope>
    <source>
        <strain evidence="3">R-7</strain>
    </source>
</reference>
<dbReference type="InterPro" id="IPR014596">
    <property type="entry name" value="UCP035836"/>
</dbReference>
<dbReference type="Gene3D" id="1.25.40.10">
    <property type="entry name" value="Tetratricopeptide repeat domain"/>
    <property type="match status" value="2"/>
</dbReference>
<dbReference type="PROSITE" id="PS51257">
    <property type="entry name" value="PROKAR_LIPOPROTEIN"/>
    <property type="match status" value="1"/>
</dbReference>
<feature type="repeat" description="TPR" evidence="1">
    <location>
        <begin position="152"/>
        <end position="185"/>
    </location>
</feature>
<keyword evidence="3" id="KW-1185">Reference proteome</keyword>
<accession>A0ABU0YQ96</accession>
<dbReference type="EMBL" id="JAUYVI010000006">
    <property type="protein sequence ID" value="MDQ7249899.1"/>
    <property type="molecule type" value="Genomic_DNA"/>
</dbReference>
<dbReference type="Pfam" id="PF13432">
    <property type="entry name" value="TPR_16"/>
    <property type="match status" value="1"/>
</dbReference>
<name>A0ABU0YQ96_9PROT</name>
<dbReference type="PIRSF" id="PIRSF035836">
    <property type="entry name" value="UCP035836"/>
    <property type="match status" value="1"/>
</dbReference>
<dbReference type="Proteomes" id="UP001230156">
    <property type="component" value="Unassembled WGS sequence"/>
</dbReference>
<comment type="caution">
    <text evidence="2">The sequence shown here is derived from an EMBL/GenBank/DDBJ whole genome shotgun (WGS) entry which is preliminary data.</text>
</comment>